<accession>A0A2U2BB38</accession>
<dbReference type="Gene3D" id="3.90.1150.30">
    <property type="match status" value="1"/>
</dbReference>
<dbReference type="SUPFAM" id="SSF142906">
    <property type="entry name" value="YjbR-like"/>
    <property type="match status" value="1"/>
</dbReference>
<dbReference type="Pfam" id="PF04237">
    <property type="entry name" value="YjbR"/>
    <property type="match status" value="1"/>
</dbReference>
<evidence type="ECO:0000313" key="2">
    <source>
        <dbReference type="Proteomes" id="UP000244956"/>
    </source>
</evidence>
<dbReference type="AlphaFoldDB" id="A0A2U2BB38"/>
<dbReference type="OrthoDB" id="9789813at2"/>
<protein>
    <submittedName>
        <fullName evidence="1">MmcQ-like protein</fullName>
    </submittedName>
</protein>
<dbReference type="EMBL" id="QEWP01000003">
    <property type="protein sequence ID" value="PWE00276.1"/>
    <property type="molecule type" value="Genomic_DNA"/>
</dbReference>
<organism evidence="1 2">
    <name type="scientific">Marinilabilia rubra</name>
    <dbReference type="NCBI Taxonomy" id="2162893"/>
    <lineage>
        <taxon>Bacteria</taxon>
        <taxon>Pseudomonadati</taxon>
        <taxon>Bacteroidota</taxon>
        <taxon>Bacteroidia</taxon>
        <taxon>Marinilabiliales</taxon>
        <taxon>Marinilabiliaceae</taxon>
        <taxon>Marinilabilia</taxon>
    </lineage>
</organism>
<name>A0A2U2BB38_9BACT</name>
<keyword evidence="2" id="KW-1185">Reference proteome</keyword>
<reference evidence="1 2" key="1">
    <citation type="submission" date="2018-05" db="EMBL/GenBank/DDBJ databases">
        <title>Marinilabilia rubrum sp. nov., isolated from saltern sediment.</title>
        <authorList>
            <person name="Zhang R."/>
        </authorList>
    </citation>
    <scope>NUCLEOTIDE SEQUENCE [LARGE SCALE GENOMIC DNA]</scope>
    <source>
        <strain evidence="1 2">WTE16</strain>
    </source>
</reference>
<dbReference type="InterPro" id="IPR007351">
    <property type="entry name" value="YjbR"/>
</dbReference>
<dbReference type="PANTHER" id="PTHR35145">
    <property type="entry name" value="CYTOPLASMIC PROTEIN-RELATED"/>
    <property type="match status" value="1"/>
</dbReference>
<gene>
    <name evidence="1" type="ORF">DDZ16_04860</name>
</gene>
<evidence type="ECO:0000313" key="1">
    <source>
        <dbReference type="EMBL" id="PWE00276.1"/>
    </source>
</evidence>
<dbReference type="InterPro" id="IPR058532">
    <property type="entry name" value="YjbR/MT2646/Rv2570-like"/>
</dbReference>
<dbReference type="RefSeq" id="WP_109263316.1">
    <property type="nucleotide sequence ID" value="NZ_QEWP01000003.1"/>
</dbReference>
<sequence>MNIEELREYCLSLPGTSECLPFNETTLVFKVGKKMFALTDLEESLFVNLKCDPGKAIELREQHPAVKPGHHMHKKHWNTIHIDGSITDKLIHEWIRDSYDLVIKGMTRKEQEELANLFS</sequence>
<dbReference type="InterPro" id="IPR038056">
    <property type="entry name" value="YjbR-like_sf"/>
</dbReference>
<dbReference type="Proteomes" id="UP000244956">
    <property type="component" value="Unassembled WGS sequence"/>
</dbReference>
<comment type="caution">
    <text evidence="1">The sequence shown here is derived from an EMBL/GenBank/DDBJ whole genome shotgun (WGS) entry which is preliminary data.</text>
</comment>
<dbReference type="PANTHER" id="PTHR35145:SF1">
    <property type="entry name" value="CYTOPLASMIC PROTEIN"/>
    <property type="match status" value="1"/>
</dbReference>
<proteinExistence type="predicted"/>